<comment type="pathway">
    <text evidence="10">Energy metabolism; oxidative phosphorylation.</text>
</comment>
<comment type="similarity">
    <text evidence="2 10">Belongs to the cytochrome c oxidase IV family.</text>
</comment>
<keyword evidence="6 10" id="KW-1133">Transmembrane helix</keyword>
<accession>A0A195ATP2</accession>
<dbReference type="FunFam" id="1.10.442.10:FF:000001">
    <property type="entry name" value="Cytochrome c oxidase subunit 4 isoform 1"/>
    <property type="match status" value="1"/>
</dbReference>
<evidence type="ECO:0000256" key="7">
    <source>
        <dbReference type="ARBA" id="ARBA00023002"/>
    </source>
</evidence>
<evidence type="ECO:0000313" key="12">
    <source>
        <dbReference type="Proteomes" id="UP000078540"/>
    </source>
</evidence>
<dbReference type="EMBL" id="KQ976745">
    <property type="protein sequence ID" value="KYM75380.1"/>
    <property type="molecule type" value="Genomic_DNA"/>
</dbReference>
<evidence type="ECO:0000256" key="6">
    <source>
        <dbReference type="ARBA" id="ARBA00022989"/>
    </source>
</evidence>
<dbReference type="InterPro" id="IPR004203">
    <property type="entry name" value="Cyt_c_oxidase_su4_fam"/>
</dbReference>
<dbReference type="CDD" id="cd00922">
    <property type="entry name" value="Cyt_c_Oxidase_IV"/>
    <property type="match status" value="1"/>
</dbReference>
<gene>
    <name evidence="11" type="ORF">ALC53_14076</name>
</gene>
<comment type="subcellular location">
    <subcellularLocation>
        <location evidence="1 10">Mitochondrion inner membrane</location>
        <topology evidence="1 10">Single-pass membrane protein</topology>
    </subcellularLocation>
</comment>
<keyword evidence="5" id="KW-0809">Transit peptide</keyword>
<dbReference type="GO" id="GO:0006123">
    <property type="term" value="P:mitochondrial electron transport, cytochrome c to oxygen"/>
    <property type="evidence" value="ECO:0007669"/>
    <property type="project" value="InterPro"/>
</dbReference>
<evidence type="ECO:0000256" key="2">
    <source>
        <dbReference type="ARBA" id="ARBA00008135"/>
    </source>
</evidence>
<feature type="transmembrane region" description="Helical" evidence="10">
    <location>
        <begin position="163"/>
        <end position="181"/>
    </location>
</feature>
<dbReference type="GO" id="GO:0045277">
    <property type="term" value="C:respiratory chain complex IV"/>
    <property type="evidence" value="ECO:0007669"/>
    <property type="project" value="InterPro"/>
</dbReference>
<keyword evidence="3 10" id="KW-0812">Transmembrane</keyword>
<dbReference type="SUPFAM" id="SSF81406">
    <property type="entry name" value="Mitochondrial cytochrome c oxidase subunit IV"/>
    <property type="match status" value="1"/>
</dbReference>
<name>A0A195ATP2_9HYME</name>
<organism evidence="11 12">
    <name type="scientific">Atta colombica</name>
    <dbReference type="NCBI Taxonomy" id="520822"/>
    <lineage>
        <taxon>Eukaryota</taxon>
        <taxon>Metazoa</taxon>
        <taxon>Ecdysozoa</taxon>
        <taxon>Arthropoda</taxon>
        <taxon>Hexapoda</taxon>
        <taxon>Insecta</taxon>
        <taxon>Pterygota</taxon>
        <taxon>Neoptera</taxon>
        <taxon>Endopterygota</taxon>
        <taxon>Hymenoptera</taxon>
        <taxon>Apocrita</taxon>
        <taxon>Aculeata</taxon>
        <taxon>Formicoidea</taxon>
        <taxon>Formicidae</taxon>
        <taxon>Myrmicinae</taxon>
        <taxon>Atta</taxon>
    </lineage>
</organism>
<keyword evidence="4 10" id="KW-0999">Mitochondrion inner membrane</keyword>
<evidence type="ECO:0000256" key="1">
    <source>
        <dbReference type="ARBA" id="ARBA00004434"/>
    </source>
</evidence>
<evidence type="ECO:0000256" key="3">
    <source>
        <dbReference type="ARBA" id="ARBA00022692"/>
    </source>
</evidence>
<dbReference type="Gene3D" id="1.10.442.10">
    <property type="entry name" value="Cytochrome c oxidase subunit IV"/>
    <property type="match status" value="1"/>
</dbReference>
<keyword evidence="12" id="KW-1185">Reference proteome</keyword>
<keyword evidence="7" id="KW-0560">Oxidoreductase</keyword>
<comment type="function">
    <text evidence="10">Component of the cytochrome c oxidase, the last enzyme in the mitochondrial electron transport chain which drives oxidative phosphorylation.</text>
</comment>
<dbReference type="GO" id="GO:0005743">
    <property type="term" value="C:mitochondrial inner membrane"/>
    <property type="evidence" value="ECO:0007669"/>
    <property type="project" value="UniProtKB-SubCell"/>
</dbReference>
<comment type="subunit">
    <text evidence="10">Component of the cytochrome c oxidase (complex IV, CIV), a multisubunit enzyme composed of 14 subunits.</text>
</comment>
<dbReference type="InterPro" id="IPR036639">
    <property type="entry name" value="Cyt_c_oxidase_su4_sf"/>
</dbReference>
<keyword evidence="8 10" id="KW-0496">Mitochondrion</keyword>
<evidence type="ECO:0000256" key="9">
    <source>
        <dbReference type="ARBA" id="ARBA00023136"/>
    </source>
</evidence>
<dbReference type="AlphaFoldDB" id="A0A195ATP2"/>
<dbReference type="PRINTS" id="PR01873">
    <property type="entry name" value="CYTCOXIDASE4"/>
</dbReference>
<proteinExistence type="inferred from homology"/>
<keyword evidence="9 10" id="KW-0472">Membrane</keyword>
<sequence>MPHSPGFWSTLTKCDLARDLDDRQCLRRTRSRRHRHFTRERTQQLSERSLLLVYSFRSSNQHFRSGRIGLPETRCGLVTVEKVNNRDVVGYGYNGEPTYLDRVDFPYPAIRWKENTADIMALREKEKGDWKKLSIDEKKILYRASFRQTFSEMNASTGKWKGILGMFLLVPSAAIWLFLYFKEFSNPPLPETFSMERRLAQLDRMKKLDMNPIDGLCARK</sequence>
<evidence type="ECO:0000256" key="5">
    <source>
        <dbReference type="ARBA" id="ARBA00022946"/>
    </source>
</evidence>
<dbReference type="PANTHER" id="PTHR10707">
    <property type="entry name" value="CYTOCHROME C OXIDASE SUBUNIT IV"/>
    <property type="match status" value="1"/>
</dbReference>
<evidence type="ECO:0000313" key="11">
    <source>
        <dbReference type="EMBL" id="KYM75380.1"/>
    </source>
</evidence>
<dbReference type="GO" id="GO:0016491">
    <property type="term" value="F:oxidoreductase activity"/>
    <property type="evidence" value="ECO:0007669"/>
    <property type="project" value="UniProtKB-KW"/>
</dbReference>
<dbReference type="PANTHER" id="PTHR10707:SF10">
    <property type="entry name" value="CYTOCHROME C OXIDASE SUBUNIT 4"/>
    <property type="match status" value="1"/>
</dbReference>
<evidence type="ECO:0000256" key="8">
    <source>
        <dbReference type="ARBA" id="ARBA00023128"/>
    </source>
</evidence>
<dbReference type="InterPro" id="IPR013288">
    <property type="entry name" value="Cyt_c_oxidase_su4"/>
</dbReference>
<evidence type="ECO:0000256" key="4">
    <source>
        <dbReference type="ARBA" id="ARBA00022792"/>
    </source>
</evidence>
<evidence type="ECO:0000256" key="10">
    <source>
        <dbReference type="RuleBase" id="RU367145"/>
    </source>
</evidence>
<protein>
    <recommendedName>
        <fullName evidence="10">Cytochrome c oxidase subunit 4</fullName>
    </recommendedName>
</protein>
<reference evidence="11 12" key="1">
    <citation type="submission" date="2015-09" db="EMBL/GenBank/DDBJ databases">
        <title>Atta colombica WGS genome.</title>
        <authorList>
            <person name="Nygaard S."/>
            <person name="Hu H."/>
            <person name="Boomsma J."/>
            <person name="Zhang G."/>
        </authorList>
    </citation>
    <scope>NUCLEOTIDE SEQUENCE [LARGE SCALE GENOMIC DNA]</scope>
    <source>
        <strain evidence="11">Treedump-2</strain>
        <tissue evidence="11">Whole body</tissue>
    </source>
</reference>
<dbReference type="STRING" id="520822.A0A195ATP2"/>
<dbReference type="Pfam" id="PF02936">
    <property type="entry name" value="COX4"/>
    <property type="match status" value="1"/>
</dbReference>
<dbReference type="UniPathway" id="UPA00705"/>
<dbReference type="Proteomes" id="UP000078540">
    <property type="component" value="Unassembled WGS sequence"/>
</dbReference>